<dbReference type="EMBL" id="JBHMBH010000019">
    <property type="protein sequence ID" value="MFB9713997.1"/>
    <property type="molecule type" value="Genomic_DNA"/>
</dbReference>
<organism evidence="1 2">
    <name type="scientific">Arthrobacter methylotrophus</name>
    <dbReference type="NCBI Taxonomy" id="121291"/>
    <lineage>
        <taxon>Bacteria</taxon>
        <taxon>Bacillati</taxon>
        <taxon>Actinomycetota</taxon>
        <taxon>Actinomycetes</taxon>
        <taxon>Micrococcales</taxon>
        <taxon>Micrococcaceae</taxon>
        <taxon>Arthrobacter</taxon>
    </lineage>
</organism>
<reference evidence="1 2" key="1">
    <citation type="submission" date="2024-09" db="EMBL/GenBank/DDBJ databases">
        <authorList>
            <person name="Sun Q."/>
            <person name="Mori K."/>
        </authorList>
    </citation>
    <scope>NUCLEOTIDE SEQUENCE [LARGE SCALE GENOMIC DNA]</scope>
    <source>
        <strain evidence="1 2">JCM 13519</strain>
    </source>
</reference>
<protein>
    <submittedName>
        <fullName evidence="1">Uncharacterized protein</fullName>
    </submittedName>
</protein>
<keyword evidence="2" id="KW-1185">Reference proteome</keyword>
<proteinExistence type="predicted"/>
<name>A0ABV5URI3_9MICC</name>
<sequence length="137" mass="15716">MPQLTPLDLDCLEYQTGFLSGLVIASWGRPEQMHVYARRCANVMAPLGRIREHEYYSLIADTAARSIGKAAQKAWELRRLRHRLLASRGARAQWTSAYTDSLLIEDEDRIRTLRDETTDYRARVRVYFDNGGARAVS</sequence>
<gene>
    <name evidence="1" type="ORF">ACFFPI_07485</name>
</gene>
<comment type="caution">
    <text evidence="1">The sequence shown here is derived from an EMBL/GenBank/DDBJ whole genome shotgun (WGS) entry which is preliminary data.</text>
</comment>
<evidence type="ECO:0000313" key="1">
    <source>
        <dbReference type="EMBL" id="MFB9713997.1"/>
    </source>
</evidence>
<dbReference type="RefSeq" id="WP_345042649.1">
    <property type="nucleotide sequence ID" value="NZ_BAABED010000001.1"/>
</dbReference>
<accession>A0ABV5URI3</accession>
<dbReference type="Proteomes" id="UP001589536">
    <property type="component" value="Unassembled WGS sequence"/>
</dbReference>
<evidence type="ECO:0000313" key="2">
    <source>
        <dbReference type="Proteomes" id="UP001589536"/>
    </source>
</evidence>